<sequence>MGAGGYVCLVLALLGLGFGLYQWYSGRRTLRRLDEMLSAAVDGSFRENAFDESVPSALEAKLARFLNGSASSTRNLEREREVVQTLISDISHQTRTPIANILLYASLLAEGDLPPEQAEQAAVLAQQGEKLSFLIQTLVKASRLETGIFAMDPQVHGVQRLLDAVLIQGRQKARERGLSLTAEPTSAQARFDEKWTAEALYNLVDNALKYTPQGGKVALSVREFELFCAIQVEDNGPGIPEGEQGAIFGRFYRGEAVRDQEGLGIGLYLAREVVTREGGYIRLNSSPGQGSRFSLYLPKE</sequence>
<keyword evidence="4" id="KW-0808">Transferase</keyword>
<evidence type="ECO:0000259" key="7">
    <source>
        <dbReference type="PROSITE" id="PS50109"/>
    </source>
</evidence>
<dbReference type="Gene3D" id="1.10.287.130">
    <property type="match status" value="1"/>
</dbReference>
<dbReference type="InterPro" id="IPR036097">
    <property type="entry name" value="HisK_dim/P_sf"/>
</dbReference>
<reference evidence="8" key="1">
    <citation type="submission" date="2020-08" db="EMBL/GenBank/DDBJ databases">
        <title>Genome public.</title>
        <authorList>
            <person name="Liu C."/>
            <person name="Sun Q."/>
        </authorList>
    </citation>
    <scope>NUCLEOTIDE SEQUENCE</scope>
    <source>
        <strain evidence="8">NSJ-23</strain>
    </source>
</reference>
<evidence type="ECO:0000256" key="4">
    <source>
        <dbReference type="ARBA" id="ARBA00022679"/>
    </source>
</evidence>
<keyword evidence="5 8" id="KW-0418">Kinase</keyword>
<dbReference type="SUPFAM" id="SSF55874">
    <property type="entry name" value="ATPase domain of HSP90 chaperone/DNA topoisomerase II/histidine kinase"/>
    <property type="match status" value="1"/>
</dbReference>
<dbReference type="Gene3D" id="3.30.565.10">
    <property type="entry name" value="Histidine kinase-like ATPase, C-terminal domain"/>
    <property type="match status" value="1"/>
</dbReference>
<dbReference type="InterPro" id="IPR036890">
    <property type="entry name" value="HATPase_C_sf"/>
</dbReference>
<organism evidence="8 9">
    <name type="scientific">Flintibacter hominis</name>
    <dbReference type="NCBI Taxonomy" id="2763048"/>
    <lineage>
        <taxon>Bacteria</taxon>
        <taxon>Bacillati</taxon>
        <taxon>Bacillota</taxon>
        <taxon>Clostridia</taxon>
        <taxon>Eubacteriales</taxon>
        <taxon>Flintibacter</taxon>
    </lineage>
</organism>
<evidence type="ECO:0000256" key="1">
    <source>
        <dbReference type="ARBA" id="ARBA00000085"/>
    </source>
</evidence>
<dbReference type="EMBL" id="JACOPO010000001">
    <property type="protein sequence ID" value="MBC5721695.1"/>
    <property type="molecule type" value="Genomic_DNA"/>
</dbReference>
<dbReference type="Proteomes" id="UP000628736">
    <property type="component" value="Unassembled WGS sequence"/>
</dbReference>
<evidence type="ECO:0000256" key="2">
    <source>
        <dbReference type="ARBA" id="ARBA00012438"/>
    </source>
</evidence>
<dbReference type="EC" id="2.7.13.3" evidence="2"/>
<evidence type="ECO:0000256" key="6">
    <source>
        <dbReference type="ARBA" id="ARBA00023012"/>
    </source>
</evidence>
<dbReference type="CDD" id="cd00082">
    <property type="entry name" value="HisKA"/>
    <property type="match status" value="1"/>
</dbReference>
<dbReference type="SUPFAM" id="SSF47384">
    <property type="entry name" value="Homodimeric domain of signal transducing histidine kinase"/>
    <property type="match status" value="1"/>
</dbReference>
<dbReference type="InterPro" id="IPR003594">
    <property type="entry name" value="HATPase_dom"/>
</dbReference>
<dbReference type="PANTHER" id="PTHR43711">
    <property type="entry name" value="TWO-COMPONENT HISTIDINE KINASE"/>
    <property type="match status" value="1"/>
</dbReference>
<comment type="caution">
    <text evidence="8">The sequence shown here is derived from an EMBL/GenBank/DDBJ whole genome shotgun (WGS) entry which is preliminary data.</text>
</comment>
<gene>
    <name evidence="8" type="ORF">H8S11_02505</name>
</gene>
<dbReference type="CDD" id="cd00075">
    <property type="entry name" value="HATPase"/>
    <property type="match status" value="1"/>
</dbReference>
<proteinExistence type="predicted"/>
<dbReference type="PRINTS" id="PR00344">
    <property type="entry name" value="BCTRLSENSOR"/>
</dbReference>
<comment type="catalytic activity">
    <reaction evidence="1">
        <text>ATP + protein L-histidine = ADP + protein N-phospho-L-histidine.</text>
        <dbReference type="EC" id="2.7.13.3"/>
    </reaction>
</comment>
<evidence type="ECO:0000313" key="8">
    <source>
        <dbReference type="EMBL" id="MBC5721695.1"/>
    </source>
</evidence>
<dbReference type="InterPro" id="IPR005467">
    <property type="entry name" value="His_kinase_dom"/>
</dbReference>
<dbReference type="RefSeq" id="WP_186852064.1">
    <property type="nucleotide sequence ID" value="NZ_JACOPO010000001.1"/>
</dbReference>
<name>A0A8J6J730_9FIRM</name>
<dbReference type="InterPro" id="IPR003661">
    <property type="entry name" value="HisK_dim/P_dom"/>
</dbReference>
<keyword evidence="3" id="KW-0597">Phosphoprotein</keyword>
<evidence type="ECO:0000256" key="5">
    <source>
        <dbReference type="ARBA" id="ARBA00022777"/>
    </source>
</evidence>
<dbReference type="PROSITE" id="PS50109">
    <property type="entry name" value="HIS_KIN"/>
    <property type="match status" value="1"/>
</dbReference>
<accession>A0A8J6J730</accession>
<evidence type="ECO:0000256" key="3">
    <source>
        <dbReference type="ARBA" id="ARBA00022553"/>
    </source>
</evidence>
<dbReference type="SMART" id="SM00387">
    <property type="entry name" value="HATPase_c"/>
    <property type="match status" value="1"/>
</dbReference>
<keyword evidence="9" id="KW-1185">Reference proteome</keyword>
<dbReference type="AlphaFoldDB" id="A0A8J6J730"/>
<protein>
    <recommendedName>
        <fullName evidence="2">histidine kinase</fullName>
        <ecNumber evidence="2">2.7.13.3</ecNumber>
    </recommendedName>
</protein>
<dbReference type="PANTHER" id="PTHR43711:SF1">
    <property type="entry name" value="HISTIDINE KINASE 1"/>
    <property type="match status" value="1"/>
</dbReference>
<evidence type="ECO:0000313" key="9">
    <source>
        <dbReference type="Proteomes" id="UP000628736"/>
    </source>
</evidence>
<feature type="domain" description="Histidine kinase" evidence="7">
    <location>
        <begin position="89"/>
        <end position="300"/>
    </location>
</feature>
<dbReference type="Pfam" id="PF00512">
    <property type="entry name" value="HisKA"/>
    <property type="match status" value="1"/>
</dbReference>
<dbReference type="Pfam" id="PF02518">
    <property type="entry name" value="HATPase_c"/>
    <property type="match status" value="1"/>
</dbReference>
<dbReference type="InterPro" id="IPR050736">
    <property type="entry name" value="Sensor_HK_Regulatory"/>
</dbReference>
<dbReference type="InterPro" id="IPR004358">
    <property type="entry name" value="Sig_transdc_His_kin-like_C"/>
</dbReference>
<dbReference type="SMART" id="SM00388">
    <property type="entry name" value="HisKA"/>
    <property type="match status" value="1"/>
</dbReference>
<keyword evidence="6" id="KW-0902">Two-component regulatory system</keyword>
<dbReference type="GO" id="GO:0000155">
    <property type="term" value="F:phosphorelay sensor kinase activity"/>
    <property type="evidence" value="ECO:0007669"/>
    <property type="project" value="InterPro"/>
</dbReference>